<dbReference type="InterPro" id="IPR026811">
    <property type="entry name" value="CIZ1"/>
</dbReference>
<dbReference type="SMART" id="SM00451">
    <property type="entry name" value="ZnF_U1"/>
    <property type="match status" value="3"/>
</dbReference>
<feature type="domain" description="Matrin-type" evidence="8">
    <location>
        <begin position="860"/>
        <end position="891"/>
    </location>
</feature>
<feature type="compositionally biased region" description="Low complexity" evidence="7">
    <location>
        <begin position="609"/>
        <end position="619"/>
    </location>
</feature>
<evidence type="ECO:0000256" key="1">
    <source>
        <dbReference type="ARBA" id="ARBA00004123"/>
    </source>
</evidence>
<feature type="region of interest" description="Disordered" evidence="7">
    <location>
        <begin position="78"/>
        <end position="97"/>
    </location>
</feature>
<reference evidence="9" key="2">
    <citation type="submission" date="2025-08" db="UniProtKB">
        <authorList>
            <consortium name="Ensembl"/>
        </authorList>
    </citation>
    <scope>IDENTIFICATION</scope>
</reference>
<dbReference type="CTD" id="25792"/>
<dbReference type="AlphaFoldDB" id="A0A2I3SQ85"/>
<dbReference type="Proteomes" id="UP000002277">
    <property type="component" value="Chromosome 9"/>
</dbReference>
<feature type="region of interest" description="Disordered" evidence="7">
    <location>
        <begin position="192"/>
        <end position="336"/>
    </location>
</feature>
<dbReference type="GO" id="GO:0005634">
    <property type="term" value="C:nucleus"/>
    <property type="evidence" value="ECO:0000318"/>
    <property type="project" value="GO_Central"/>
</dbReference>
<dbReference type="KEGG" id="ptr:107976783"/>
<comment type="subcellular location">
    <subcellularLocation>
        <location evidence="1">Nucleus</location>
    </subcellularLocation>
</comment>
<dbReference type="SUPFAM" id="SSF57667">
    <property type="entry name" value="beta-beta-alpha zinc fingers"/>
    <property type="match status" value="2"/>
</dbReference>
<feature type="compositionally biased region" description="Low complexity" evidence="7">
    <location>
        <begin position="437"/>
        <end position="470"/>
    </location>
</feature>
<dbReference type="InParanoid" id="A0A2I3SQ85"/>
<keyword evidence="4" id="KW-0862">Zinc</keyword>
<feature type="compositionally biased region" description="Polar residues" evidence="7">
    <location>
        <begin position="920"/>
        <end position="940"/>
    </location>
</feature>
<sequence>MYIRQLRAPSHRSPARGPRIAGPRRPQGATMFSQQQQQQLQQQQQQLQQLQQQQLQQQQLQQQQLLQLQQLLQQSPPQAPLPMAVSRGLPPQQPQQPLLNLQGTNSASLLNGSMLQRALLLQQLQGLDQFAMPPATYDTAALTMPTATLGNLRGYGMASPGLAAPSLTAPSLTPPQLATPNLQQFFPQATRQSLLGPPPVGVPMNPSQFNLSGRNPQKQARTSSSTTPNRKDSSSQTMPVEDKSDPPEGSEEAAEPRMDTPEDQDLPPCPEDIAKEKRTPAPEPEPCEASELPAKRLRSSEEPTEKEPPGQLQVKAQPQARMTVPKQTQTPDLLPEALEAQVLPRFQPRVLQVQAQVQSQAQPRIPPTDTQVQPKLQKQAQTQTSPEHLVLQQKQVQPQLQQEAEPQKQVQPQVQPQAHSQGPRQVQLQQEAEPLKQVQPQVQPQAHSQPPRQVQLQLQKQVQTQTYPQVHTQAQPSVQPQEHPPAQVSVQPPEQTHEQPHTQPQVSLLAPEQTPVVVPVCGLEMPPDAVEAGGGMEKTLPEPVGTQVSMEEIQNESACGLDVGECENRAREMPGVWGAGGSLKVTILQSSDSRAFSTVPLTPVPRPSDPVSSTPAATSTPSKQALQFFCYICKASCSSQQEFQDHMSEPQHQQRLGEIQHMSQACLLSLLPVPRDVLETEDEEPPPRRWCNTCQLYYMGDLIQHRRTQDHKPPTPRRDVFAHVPVQGWSTARLVTDMIAKQSLRPFCTVCNRYFKTPRKFVEHVKSQGHKDKAKELKSLEKEIAGQDEDHFITVDAVGCFEGDEEEEEDDEDEEEIEVEEELCKQVRSRDISREEWKGSETYSPNTAYGVDFLVPVMGYICRICHKFYHSNSGAQLSHCKSLGHFENLQKYKAAKNPSPTTRPVSRRCAINARNALTALFTSSGRPPSQPNTQDKTPSKVTARPSQPPLPRRSTRLKT</sequence>
<reference evidence="9" key="3">
    <citation type="submission" date="2025-09" db="UniProtKB">
        <authorList>
            <consortium name="Ensembl"/>
        </authorList>
    </citation>
    <scope>IDENTIFICATION</scope>
</reference>
<dbReference type="GO" id="GO:0003676">
    <property type="term" value="F:nucleic acid binding"/>
    <property type="evidence" value="ECO:0007669"/>
    <property type="project" value="InterPro"/>
</dbReference>
<feature type="compositionally biased region" description="Polar residues" evidence="7">
    <location>
        <begin position="471"/>
        <end position="480"/>
    </location>
</feature>
<dbReference type="PROSITE" id="PS50171">
    <property type="entry name" value="ZF_MATRIN"/>
    <property type="match status" value="1"/>
</dbReference>
<evidence type="ECO:0000256" key="4">
    <source>
        <dbReference type="ARBA" id="ARBA00022833"/>
    </source>
</evidence>
<feature type="compositionally biased region" description="Polar residues" evidence="7">
    <location>
        <begin position="368"/>
        <end position="386"/>
    </location>
</feature>
<keyword evidence="2" id="KW-0479">Metal-binding</keyword>
<keyword evidence="3" id="KW-0863">Zinc-finger</keyword>
<dbReference type="FunFam" id="3.30.160.60:FF:000855">
    <property type="entry name" value="CDKN1A interacting zinc finger protein 1"/>
    <property type="match status" value="1"/>
</dbReference>
<proteinExistence type="predicted"/>
<dbReference type="InterPro" id="IPR022755">
    <property type="entry name" value="Znf_C2H2_jaz"/>
</dbReference>
<dbReference type="EMBL" id="AC195639">
    <property type="status" value="NOT_ANNOTATED_CDS"/>
    <property type="molecule type" value="Genomic_DNA"/>
</dbReference>
<feature type="region of interest" description="Disordered" evidence="7">
    <location>
        <begin position="1"/>
        <end position="29"/>
    </location>
</feature>
<feature type="compositionally biased region" description="Polar residues" evidence="7">
    <location>
        <begin position="205"/>
        <end position="238"/>
    </location>
</feature>
<evidence type="ECO:0000256" key="6">
    <source>
        <dbReference type="SAM" id="Coils"/>
    </source>
</evidence>
<evidence type="ECO:0000313" key="10">
    <source>
        <dbReference type="Proteomes" id="UP000002277"/>
    </source>
</evidence>
<dbReference type="PANTHER" id="PTHR15491:SF9">
    <property type="entry name" value="CIP1-INTERACTING ZINC FINGER PROTEIN"/>
    <property type="match status" value="1"/>
</dbReference>
<keyword evidence="6" id="KW-0175">Coiled coil</keyword>
<accession>A0A2I3SQ85</accession>
<evidence type="ECO:0000313" key="9">
    <source>
        <dbReference type="Ensembl" id="ENSPTRP00000079079.1"/>
    </source>
</evidence>
<organism evidence="9 10">
    <name type="scientific">Pan troglodytes</name>
    <name type="common">Chimpanzee</name>
    <dbReference type="NCBI Taxonomy" id="9598"/>
    <lineage>
        <taxon>Eukaryota</taxon>
        <taxon>Metazoa</taxon>
        <taxon>Chordata</taxon>
        <taxon>Craniata</taxon>
        <taxon>Vertebrata</taxon>
        <taxon>Euteleostomi</taxon>
        <taxon>Mammalia</taxon>
        <taxon>Eutheria</taxon>
        <taxon>Euarchontoglires</taxon>
        <taxon>Primates</taxon>
        <taxon>Haplorrhini</taxon>
        <taxon>Catarrhini</taxon>
        <taxon>Hominidae</taxon>
        <taxon>Pan</taxon>
    </lineage>
</organism>
<feature type="compositionally biased region" description="Low complexity" evidence="7">
    <location>
        <begin position="353"/>
        <end position="362"/>
    </location>
</feature>
<dbReference type="Pfam" id="PF12171">
    <property type="entry name" value="zf-C2H2_jaz"/>
    <property type="match status" value="1"/>
</dbReference>
<reference evidence="9 10" key="1">
    <citation type="journal article" date="2005" name="Nature">
        <title>Initial sequence of the chimpanzee genome and comparison with the human genome.</title>
        <authorList>
            <consortium name="Chimpanzee sequencing and analysis consortium"/>
        </authorList>
    </citation>
    <scope>NUCLEOTIDE SEQUENCE [LARGE SCALE GENOMIC DNA]</scope>
</reference>
<dbReference type="PROSITE" id="PS00028">
    <property type="entry name" value="ZINC_FINGER_C2H2_1"/>
    <property type="match status" value="1"/>
</dbReference>
<dbReference type="InterPro" id="IPR000690">
    <property type="entry name" value="Matrin/U1-C_Znf_C2H2"/>
</dbReference>
<dbReference type="SMART" id="SM00355">
    <property type="entry name" value="ZnF_C2H2"/>
    <property type="match status" value="3"/>
</dbReference>
<dbReference type="PANTHER" id="PTHR15491">
    <property type="match status" value="1"/>
</dbReference>
<feature type="region of interest" description="Disordered" evidence="7">
    <location>
        <begin position="920"/>
        <end position="959"/>
    </location>
</feature>
<dbReference type="GeneTree" id="ENSGT00440000039084"/>
<feature type="region of interest" description="Disordered" evidence="7">
    <location>
        <begin position="353"/>
        <end position="511"/>
    </location>
</feature>
<dbReference type="Bgee" id="ENSPTRG00000051341">
    <property type="expression patterns" value="Expressed in hindlimb stylopod muscle and 21 other cell types or tissues"/>
</dbReference>
<dbReference type="Pfam" id="PF23330">
    <property type="entry name" value="zf-C2H2_14"/>
    <property type="match status" value="1"/>
</dbReference>
<protein>
    <submittedName>
        <fullName evidence="9">CDKN1A interacting zinc finger protein 1</fullName>
    </submittedName>
</protein>
<dbReference type="FunCoup" id="A0A2I3SQ85">
    <property type="interactions" value="2706"/>
</dbReference>
<evidence type="ECO:0000256" key="5">
    <source>
        <dbReference type="ARBA" id="ARBA00023242"/>
    </source>
</evidence>
<dbReference type="InterPro" id="IPR036236">
    <property type="entry name" value="Znf_C2H2_sf"/>
</dbReference>
<keyword evidence="5" id="KW-0539">Nucleus</keyword>
<evidence type="ECO:0000256" key="7">
    <source>
        <dbReference type="SAM" id="MobiDB-lite"/>
    </source>
</evidence>
<evidence type="ECO:0000256" key="3">
    <source>
        <dbReference type="ARBA" id="ARBA00022771"/>
    </source>
</evidence>
<feature type="coiled-coil region" evidence="6">
    <location>
        <begin position="33"/>
        <end position="63"/>
    </location>
</feature>
<evidence type="ECO:0000259" key="8">
    <source>
        <dbReference type="PROSITE" id="PS50171"/>
    </source>
</evidence>
<dbReference type="GO" id="GO:0008270">
    <property type="term" value="F:zinc ion binding"/>
    <property type="evidence" value="ECO:0007669"/>
    <property type="project" value="UniProtKB-KW"/>
</dbReference>
<dbReference type="Ensembl" id="ENSPTRT00000092284.1">
    <property type="protein sequence ID" value="ENSPTRP00000079079.1"/>
    <property type="gene ID" value="ENSPTRG00000051341.1"/>
</dbReference>
<dbReference type="Gene3D" id="3.30.160.60">
    <property type="entry name" value="Classic Zinc Finger"/>
    <property type="match status" value="1"/>
</dbReference>
<dbReference type="InterPro" id="IPR013087">
    <property type="entry name" value="Znf_C2H2_type"/>
</dbReference>
<feature type="compositionally biased region" description="Polar residues" evidence="7">
    <location>
        <begin position="419"/>
        <end position="430"/>
    </location>
</feature>
<evidence type="ECO:0000256" key="2">
    <source>
        <dbReference type="ARBA" id="ARBA00022723"/>
    </source>
</evidence>
<feature type="region of interest" description="Disordered" evidence="7">
    <location>
        <begin position="598"/>
        <end position="619"/>
    </location>
</feature>
<dbReference type="InterPro" id="IPR003604">
    <property type="entry name" value="Matrin/U1-like-C_Znf_C2H2"/>
</dbReference>
<dbReference type="GeneID" id="107976783"/>
<gene>
    <name evidence="9" type="primary">CIZ1</name>
</gene>
<dbReference type="InterPro" id="IPR056345">
    <property type="entry name" value="Znf-C2H2_CIZ1"/>
</dbReference>
<feature type="compositionally biased region" description="Low complexity" evidence="7">
    <location>
        <begin position="390"/>
        <end position="418"/>
    </location>
</feature>
<name>A0A2I3SQ85_PANTR</name>
<feature type="compositionally biased region" description="Low complexity" evidence="7">
    <location>
        <begin position="15"/>
        <end position="29"/>
    </location>
</feature>
<feature type="compositionally biased region" description="Basic and acidic residues" evidence="7">
    <location>
        <begin position="298"/>
        <end position="308"/>
    </location>
</feature>
<keyword evidence="10" id="KW-1185">Reference proteome</keyword>